<dbReference type="InterPro" id="IPR047124">
    <property type="entry name" value="HI_0220.2"/>
</dbReference>
<sequence>MTNTTDSKQPLHTATTITTDTMSQTHSLDLLLQRIRQCTCCAAQLPFPPRPVVRASHSARLLVIGQAPGTKVQASGIPWDDASGKRLREWLQLTPEQFYNEAEIAIIPMGLCYPGKGKSGDLPPRPECAPLWHSALLGQLPQLQHILLIGQYAQNYYLPKEFLQQHPTLTDRIRHWRDVPKPFFVLPHPSPRNQLWLKKNPWFEAEVVPALRHVINAANGSQPLHRTTAI</sequence>
<proteinExistence type="predicted"/>
<organism evidence="2 3">
    <name type="scientific">Oceanobacter antarcticus</name>
    <dbReference type="NCBI Taxonomy" id="3133425"/>
    <lineage>
        <taxon>Bacteria</taxon>
        <taxon>Pseudomonadati</taxon>
        <taxon>Pseudomonadota</taxon>
        <taxon>Gammaproteobacteria</taxon>
        <taxon>Oceanospirillales</taxon>
        <taxon>Oceanospirillaceae</taxon>
        <taxon>Oceanobacter</taxon>
    </lineage>
</organism>
<dbReference type="InterPro" id="IPR005122">
    <property type="entry name" value="Uracil-DNA_glycosylase-like"/>
</dbReference>
<keyword evidence="3" id="KW-1185">Reference proteome</keyword>
<dbReference type="Pfam" id="PF03167">
    <property type="entry name" value="UDG"/>
    <property type="match status" value="1"/>
</dbReference>
<dbReference type="Gene3D" id="3.40.470.10">
    <property type="entry name" value="Uracil-DNA glycosylase-like domain"/>
    <property type="match status" value="1"/>
</dbReference>
<dbReference type="RefSeq" id="WP_416205353.1">
    <property type="nucleotide sequence ID" value="NZ_JBBKTX010000006.1"/>
</dbReference>
<feature type="domain" description="Uracil-DNA glycosylase-like" evidence="1">
    <location>
        <begin position="52"/>
        <end position="212"/>
    </location>
</feature>
<dbReference type="SMART" id="SM00987">
    <property type="entry name" value="UreE_C"/>
    <property type="match status" value="1"/>
</dbReference>
<dbReference type="SMART" id="SM00986">
    <property type="entry name" value="UDG"/>
    <property type="match status" value="1"/>
</dbReference>
<dbReference type="InterPro" id="IPR036895">
    <property type="entry name" value="Uracil-DNA_glycosylase-like_sf"/>
</dbReference>
<dbReference type="SUPFAM" id="SSF52141">
    <property type="entry name" value="Uracil-DNA glycosylase-like"/>
    <property type="match status" value="1"/>
</dbReference>
<evidence type="ECO:0000313" key="2">
    <source>
        <dbReference type="EMBL" id="MFK4752008.1"/>
    </source>
</evidence>
<comment type="caution">
    <text evidence="2">The sequence shown here is derived from an EMBL/GenBank/DDBJ whole genome shotgun (WGS) entry which is preliminary data.</text>
</comment>
<reference evidence="2 3" key="1">
    <citation type="submission" date="2024-03" db="EMBL/GenBank/DDBJ databases">
        <title>High-quality draft genome sequence of Oceanobacter sp. wDCs-4.</title>
        <authorList>
            <person name="Dong C."/>
        </authorList>
    </citation>
    <scope>NUCLEOTIDE SEQUENCE [LARGE SCALE GENOMIC DNA]</scope>
    <source>
        <strain evidence="3">wDCs-4</strain>
    </source>
</reference>
<gene>
    <name evidence="2" type="ORF">WG929_06275</name>
</gene>
<evidence type="ECO:0000313" key="3">
    <source>
        <dbReference type="Proteomes" id="UP001620597"/>
    </source>
</evidence>
<dbReference type="Proteomes" id="UP001620597">
    <property type="component" value="Unassembled WGS sequence"/>
</dbReference>
<dbReference type="EMBL" id="JBBKTX010000006">
    <property type="protein sequence ID" value="MFK4752008.1"/>
    <property type="molecule type" value="Genomic_DNA"/>
</dbReference>
<dbReference type="PANTHER" id="PTHR42160">
    <property type="entry name" value="URACIL-DNA GLYCOSYLASE SUPERFAMILY PROTEIN"/>
    <property type="match status" value="1"/>
</dbReference>
<dbReference type="PANTHER" id="PTHR42160:SF1">
    <property type="entry name" value="URACIL-DNA GLYCOSYLASE SUPERFAMILY PROTEIN"/>
    <property type="match status" value="1"/>
</dbReference>
<name>A0ABW8NGB9_9GAMM</name>
<accession>A0ABW8NGB9</accession>
<evidence type="ECO:0000259" key="1">
    <source>
        <dbReference type="SMART" id="SM00986"/>
    </source>
</evidence>
<protein>
    <submittedName>
        <fullName evidence="2">Uracil-DNA glycosylase family protein</fullName>
    </submittedName>
</protein>
<dbReference type="CDD" id="cd10033">
    <property type="entry name" value="UDG_like"/>
    <property type="match status" value="1"/>
</dbReference>